<evidence type="ECO:0000313" key="4">
    <source>
        <dbReference type="Proteomes" id="UP000092461"/>
    </source>
</evidence>
<protein>
    <recommendedName>
        <fullName evidence="2">CBM39 domain-containing protein</fullName>
    </recommendedName>
</protein>
<reference evidence="3" key="1">
    <citation type="submission" date="2020-05" db="UniProtKB">
        <authorList>
            <consortium name="EnsemblMetazoa"/>
        </authorList>
    </citation>
    <scope>IDENTIFICATION</scope>
    <source>
        <strain evidence="3">Jacobina</strain>
    </source>
</reference>
<dbReference type="Gene3D" id="2.60.40.2140">
    <property type="entry name" value="Beta-1,3-glucan-recognition protein, N-terminal domain"/>
    <property type="match status" value="1"/>
</dbReference>
<dbReference type="Proteomes" id="UP000092461">
    <property type="component" value="Unassembled WGS sequence"/>
</dbReference>
<dbReference type="Pfam" id="PF15886">
    <property type="entry name" value="CBM39"/>
    <property type="match status" value="1"/>
</dbReference>
<dbReference type="AlphaFoldDB" id="A0A1B0C933"/>
<evidence type="ECO:0000259" key="2">
    <source>
        <dbReference type="PROSITE" id="PS51969"/>
    </source>
</evidence>
<dbReference type="VEuPathDB" id="VectorBase:LLONM1_012033"/>
<dbReference type="PROSITE" id="PS51969">
    <property type="entry name" value="CBM39"/>
    <property type="match status" value="1"/>
</dbReference>
<sequence length="309" mass="34846">MGGNYWLFVALWGILVVHGECFVTPKAHFEVLHPHGLRVSIPDVAGIRLFGFHGALNEAIRVNQQGTINGVVNEAKDSRWTFTDPRVIIKGDDVINYWIYVQFNNLGYHMEGTQLVTDASNGSIYSESTSTASPECVCSPSVHNHYHYHYYNFPEGSNPSGNDSQESSKDAAFEEKLSNLEHELNRTRDVASYVDAQVSPLERELRTLQEMVNYLINSKKRSQISRELLLLGHFPSDIPFPMDFLEALLREKLSIDDISAKIRNVRYPSEGEIVFEVSSVADKVLLLQKAKETKLIEAGYILMNNPSDP</sequence>
<name>A0A1B0C933_LUTLO</name>
<evidence type="ECO:0000256" key="1">
    <source>
        <dbReference type="SAM" id="SignalP"/>
    </source>
</evidence>
<feature type="domain" description="CBM39" evidence="2">
    <location>
        <begin position="22"/>
        <end position="122"/>
    </location>
</feature>
<dbReference type="EMBL" id="AJWK01001827">
    <property type="status" value="NOT_ANNOTATED_CDS"/>
    <property type="molecule type" value="Genomic_DNA"/>
</dbReference>
<proteinExistence type="predicted"/>
<accession>A0A1B0C933</accession>
<evidence type="ECO:0000313" key="3">
    <source>
        <dbReference type="EnsemblMetazoa" id="LLOJ000455-PA"/>
    </source>
</evidence>
<dbReference type="InterPro" id="IPR031756">
    <property type="entry name" value="BGBP_N"/>
</dbReference>
<feature type="chain" id="PRO_5008405573" description="CBM39 domain-containing protein" evidence="1">
    <location>
        <begin position="20"/>
        <end position="309"/>
    </location>
</feature>
<dbReference type="GO" id="GO:0030246">
    <property type="term" value="F:carbohydrate binding"/>
    <property type="evidence" value="ECO:0007669"/>
    <property type="project" value="InterPro"/>
</dbReference>
<dbReference type="EnsemblMetazoa" id="LLOJ000455-RA">
    <property type="protein sequence ID" value="LLOJ000455-PA"/>
    <property type="gene ID" value="LLOJ000455"/>
</dbReference>
<dbReference type="VEuPathDB" id="VectorBase:LLOJ000455"/>
<keyword evidence="4" id="KW-1185">Reference proteome</keyword>
<keyword evidence="1" id="KW-0732">Signal</keyword>
<feature type="signal peptide" evidence="1">
    <location>
        <begin position="1"/>
        <end position="19"/>
    </location>
</feature>
<dbReference type="InterPro" id="IPR043030">
    <property type="entry name" value="BGBP_N_sf"/>
</dbReference>
<organism evidence="3 4">
    <name type="scientific">Lutzomyia longipalpis</name>
    <name type="common">Sand fly</name>
    <dbReference type="NCBI Taxonomy" id="7200"/>
    <lineage>
        <taxon>Eukaryota</taxon>
        <taxon>Metazoa</taxon>
        <taxon>Ecdysozoa</taxon>
        <taxon>Arthropoda</taxon>
        <taxon>Hexapoda</taxon>
        <taxon>Insecta</taxon>
        <taxon>Pterygota</taxon>
        <taxon>Neoptera</taxon>
        <taxon>Endopterygota</taxon>
        <taxon>Diptera</taxon>
        <taxon>Nematocera</taxon>
        <taxon>Psychodoidea</taxon>
        <taxon>Psychodidae</taxon>
        <taxon>Lutzomyia</taxon>
        <taxon>Lutzomyia</taxon>
    </lineage>
</organism>